<gene>
    <name evidence="1" type="ordered locus">TEH_15550</name>
</gene>
<name>A0AAN1SHA2_TETHN</name>
<evidence type="ECO:0000313" key="1">
    <source>
        <dbReference type="EMBL" id="BAK94882.1"/>
    </source>
</evidence>
<dbReference type="AlphaFoldDB" id="A0AAN1SHA2"/>
<evidence type="ECO:0000313" key="2">
    <source>
        <dbReference type="Proteomes" id="UP000002663"/>
    </source>
</evidence>
<dbReference type="Proteomes" id="UP000002663">
    <property type="component" value="Chromosome"/>
</dbReference>
<proteinExistence type="predicted"/>
<reference evidence="1 2" key="1">
    <citation type="submission" date="2011-01" db="EMBL/GenBank/DDBJ databases">
        <title>Whole genome sequence of Tetragenococcus halophilus NBRC 12172.</title>
        <authorList>
            <person name="Nakazawa H."/>
            <person name="Omata S."/>
            <person name="Koga C."/>
            <person name="Watanabe Y."/>
            <person name="Katano Y."/>
            <person name="Ito N."/>
            <person name="Tsukatani N."/>
            <person name="Ankai A."/>
            <person name="Oguchi A."/>
            <person name="Fukui S."/>
            <person name="Yashiro I."/>
            <person name="Kamata S."/>
            <person name="Hashimoto Y."/>
            <person name="Yamazaki J."/>
            <person name="Taguchi H."/>
            <person name="Tanaka A."/>
            <person name="Koyama T."/>
            <person name="Ichige A."/>
            <person name="Hanya Y."/>
            <person name="Tanikawa S."/>
            <person name="Yamazaki S."/>
            <person name="Fujita N."/>
        </authorList>
    </citation>
    <scope>NUCLEOTIDE SEQUENCE [LARGE SCALE GENOMIC DNA]</scope>
    <source>
        <strain evidence="2">DSM 20338 / JCM 20259 / NCIMB 9735 / NBRC 12172</strain>
    </source>
</reference>
<organism evidence="1 2">
    <name type="scientific">Tetragenococcus halophilus (strain DSM 20338 / JCM 20259 / NCIMB 9735 / NBRC 12172)</name>
    <name type="common">Pediococcus halophilus</name>
    <dbReference type="NCBI Taxonomy" id="945021"/>
    <lineage>
        <taxon>Bacteria</taxon>
        <taxon>Bacillati</taxon>
        <taxon>Bacillota</taxon>
        <taxon>Bacilli</taxon>
        <taxon>Lactobacillales</taxon>
        <taxon>Enterococcaceae</taxon>
        <taxon>Tetragenococcus</taxon>
    </lineage>
</organism>
<dbReference type="EMBL" id="AP012046">
    <property type="protein sequence ID" value="BAK94882.1"/>
    <property type="molecule type" value="Genomic_DNA"/>
</dbReference>
<dbReference type="KEGG" id="thl:TEH_15550"/>
<accession>A0AAN1SHA2</accession>
<sequence length="66" mass="8131">MVLLYFMKKMKEAKFVKNKIFLHIMKITDFIVFIYKNFEKESGIKLKFYFIYFENAFVNVIFIDVI</sequence>
<protein>
    <submittedName>
        <fullName evidence="1">Uncharacterized protein</fullName>
    </submittedName>
</protein>